<dbReference type="AlphaFoldDB" id="A0A1G8GP14"/>
<dbReference type="NCBIfam" id="NF002850">
    <property type="entry name" value="PRK03114.1"/>
    <property type="match status" value="1"/>
</dbReference>
<proteinExistence type="predicted"/>
<comment type="cofactor">
    <cofactor evidence="2">
        <name>Mg(2+)</name>
        <dbReference type="ChEBI" id="CHEBI:18420"/>
    </cofactor>
</comment>
<keyword evidence="4" id="KW-0547">Nucleotide-binding</keyword>
<evidence type="ECO:0000256" key="8">
    <source>
        <dbReference type="ARBA" id="ARBA00023211"/>
    </source>
</evidence>
<evidence type="ECO:0000313" key="14">
    <source>
        <dbReference type="Proteomes" id="UP000509222"/>
    </source>
</evidence>
<dbReference type="SUPFAM" id="SSF52972">
    <property type="entry name" value="ITPase-like"/>
    <property type="match status" value="1"/>
</dbReference>
<dbReference type="RefSeq" id="WP_051413752.1">
    <property type="nucleotide sequence ID" value="NZ_CP051177.1"/>
</dbReference>
<sequence length="182" mass="19244">MKKIKAAIASKNPAKVKAVEAVLEKLEIAYDLAQADVESGVSAQPLSLEETRQGAVNRSKSALTGTLDLAIGLEGGVYDLEGQMYLCNWGALATSEGQLYTAAGAQIPLPDEIAGKLRAGQELGPVMDNYANETGVRHHKGAVGILTAGFVNRDEMFEHIVSLLVGQYVRGIDTVASAPKHL</sequence>
<reference evidence="13 14" key="1">
    <citation type="submission" date="2020-04" db="EMBL/GenBank/DDBJ databases">
        <authorList>
            <person name="Pajer P."/>
            <person name="Broz P."/>
        </authorList>
    </citation>
    <scope>NUCLEOTIDE SEQUENCE [LARGE SCALE GENOMIC DNA]</scope>
    <source>
        <strain evidence="14">NRL-ATB46093</strain>
    </source>
</reference>
<organism evidence="13 14">
    <name type="scientific">Planococcus glaciei</name>
    <dbReference type="NCBI Taxonomy" id="459472"/>
    <lineage>
        <taxon>Bacteria</taxon>
        <taxon>Bacillati</taxon>
        <taxon>Bacillota</taxon>
        <taxon>Bacilli</taxon>
        <taxon>Bacillales</taxon>
        <taxon>Caryophanaceae</taxon>
        <taxon>Planococcus</taxon>
    </lineage>
</organism>
<dbReference type="Pfam" id="PF01931">
    <property type="entry name" value="NTPase_I-T"/>
    <property type="match status" value="1"/>
</dbReference>
<keyword evidence="8" id="KW-0464">Manganese</keyword>
<keyword evidence="6" id="KW-0460">Magnesium</keyword>
<comment type="catalytic activity">
    <reaction evidence="11">
        <text>XTP + H2O = XDP + phosphate + H(+)</text>
        <dbReference type="Rhea" id="RHEA:28406"/>
        <dbReference type="ChEBI" id="CHEBI:15377"/>
        <dbReference type="ChEBI" id="CHEBI:15378"/>
        <dbReference type="ChEBI" id="CHEBI:43474"/>
        <dbReference type="ChEBI" id="CHEBI:59884"/>
        <dbReference type="ChEBI" id="CHEBI:61314"/>
        <dbReference type="EC" id="3.6.1.73"/>
    </reaction>
</comment>
<accession>A0A1G8GP14</accession>
<dbReference type="STRING" id="459472.SAMN04487975_11076"/>
<evidence type="ECO:0000256" key="4">
    <source>
        <dbReference type="ARBA" id="ARBA00022741"/>
    </source>
</evidence>
<gene>
    <name evidence="13" type="ORF">HF394_13895</name>
</gene>
<evidence type="ECO:0000256" key="7">
    <source>
        <dbReference type="ARBA" id="ARBA00023080"/>
    </source>
</evidence>
<dbReference type="Gene3D" id="3.90.950.10">
    <property type="match status" value="1"/>
</dbReference>
<evidence type="ECO:0000259" key="12">
    <source>
        <dbReference type="Pfam" id="PF01931"/>
    </source>
</evidence>
<keyword evidence="5" id="KW-0378">Hydrolase</keyword>
<evidence type="ECO:0000313" key="13">
    <source>
        <dbReference type="EMBL" id="QKX51565.1"/>
    </source>
</evidence>
<dbReference type="GO" id="GO:0000166">
    <property type="term" value="F:nucleotide binding"/>
    <property type="evidence" value="ECO:0007669"/>
    <property type="project" value="UniProtKB-KW"/>
</dbReference>
<evidence type="ECO:0000256" key="9">
    <source>
        <dbReference type="ARBA" id="ARBA00038901"/>
    </source>
</evidence>
<dbReference type="GO" id="GO:0103023">
    <property type="term" value="F:ITPase activity"/>
    <property type="evidence" value="ECO:0007669"/>
    <property type="project" value="UniProtKB-EC"/>
</dbReference>
<evidence type="ECO:0000256" key="11">
    <source>
        <dbReference type="ARBA" id="ARBA00048781"/>
    </source>
</evidence>
<evidence type="ECO:0000256" key="2">
    <source>
        <dbReference type="ARBA" id="ARBA00001946"/>
    </source>
</evidence>
<dbReference type="Proteomes" id="UP000509222">
    <property type="component" value="Chromosome"/>
</dbReference>
<evidence type="ECO:0000256" key="3">
    <source>
        <dbReference type="ARBA" id="ARBA00022723"/>
    </source>
</evidence>
<keyword evidence="3" id="KW-0479">Metal-binding</keyword>
<protein>
    <recommendedName>
        <fullName evidence="9">inosine/xanthosine triphosphatase</fullName>
        <ecNumber evidence="9">3.6.1.73</ecNumber>
    </recommendedName>
</protein>
<dbReference type="eggNOG" id="COG1986">
    <property type="taxonomic scope" value="Bacteria"/>
</dbReference>
<dbReference type="OrthoDB" id="164951at2"/>
<comment type="catalytic activity">
    <reaction evidence="10">
        <text>ITP + H2O = IDP + phosphate + H(+)</text>
        <dbReference type="Rhea" id="RHEA:28330"/>
        <dbReference type="ChEBI" id="CHEBI:15377"/>
        <dbReference type="ChEBI" id="CHEBI:15378"/>
        <dbReference type="ChEBI" id="CHEBI:43474"/>
        <dbReference type="ChEBI" id="CHEBI:58280"/>
        <dbReference type="ChEBI" id="CHEBI:61402"/>
        <dbReference type="EC" id="3.6.1.73"/>
    </reaction>
</comment>
<dbReference type="GO" id="GO:0009117">
    <property type="term" value="P:nucleotide metabolic process"/>
    <property type="evidence" value="ECO:0007669"/>
    <property type="project" value="UniProtKB-KW"/>
</dbReference>
<keyword evidence="14" id="KW-1185">Reference proteome</keyword>
<dbReference type="EC" id="3.6.1.73" evidence="9"/>
<name>A0A1G8GP14_9BACL</name>
<comment type="cofactor">
    <cofactor evidence="1">
        <name>Mn(2+)</name>
        <dbReference type="ChEBI" id="CHEBI:29035"/>
    </cofactor>
</comment>
<dbReference type="EMBL" id="CP051177">
    <property type="protein sequence ID" value="QKX51565.1"/>
    <property type="molecule type" value="Genomic_DNA"/>
</dbReference>
<evidence type="ECO:0000256" key="6">
    <source>
        <dbReference type="ARBA" id="ARBA00022842"/>
    </source>
</evidence>
<reference evidence="14" key="2">
    <citation type="submission" date="2020-06" db="EMBL/GenBank/DDBJ databases">
        <title>Isolation of Planomicrobium glaciei.</title>
        <authorList>
            <person name="Malisova L."/>
            <person name="Safrankova R."/>
            <person name="Jakubu V."/>
            <person name="Spanelova P."/>
        </authorList>
    </citation>
    <scope>NUCLEOTIDE SEQUENCE [LARGE SCALE GENOMIC DNA]</scope>
    <source>
        <strain evidence="14">NRL-ATB46093</strain>
    </source>
</reference>
<evidence type="ECO:0000256" key="10">
    <source>
        <dbReference type="ARBA" id="ARBA00048174"/>
    </source>
</evidence>
<dbReference type="PANTHER" id="PTHR34699">
    <property type="match status" value="1"/>
</dbReference>
<dbReference type="PANTHER" id="PTHR34699:SF2">
    <property type="entry name" value="NON-CANONICAL PURINE NTP PHOSPHATASE_PRRC1 DOMAIN-CONTAINING PROTEIN"/>
    <property type="match status" value="1"/>
</dbReference>
<dbReference type="InterPro" id="IPR050299">
    <property type="entry name" value="YjjX_NTPase"/>
</dbReference>
<evidence type="ECO:0000256" key="1">
    <source>
        <dbReference type="ARBA" id="ARBA00001936"/>
    </source>
</evidence>
<dbReference type="InterPro" id="IPR026533">
    <property type="entry name" value="NTPase/PRRC1"/>
</dbReference>
<feature type="domain" description="Non-canonical purine NTP phosphatase/PRRC1" evidence="12">
    <location>
        <begin position="9"/>
        <end position="162"/>
    </location>
</feature>
<dbReference type="GO" id="GO:0046872">
    <property type="term" value="F:metal ion binding"/>
    <property type="evidence" value="ECO:0007669"/>
    <property type="project" value="UniProtKB-KW"/>
</dbReference>
<dbReference type="InterPro" id="IPR029001">
    <property type="entry name" value="ITPase-like_fam"/>
</dbReference>
<evidence type="ECO:0000256" key="5">
    <source>
        <dbReference type="ARBA" id="ARBA00022801"/>
    </source>
</evidence>
<keyword evidence="7" id="KW-0546">Nucleotide metabolism</keyword>